<comment type="subcellular location">
    <subcellularLocation>
        <location evidence="4">Cytoplasm</location>
    </subcellularLocation>
</comment>
<comment type="pathway">
    <text evidence="4">Cofactor biosynthesis; NAD(+) biosynthesis; NAD(+) from nicotinamide D-ribonucleotide: step 1/1.</text>
</comment>
<dbReference type="HAMAP" id="MF_00243">
    <property type="entry name" value="NMN_adenylyltr"/>
    <property type="match status" value="1"/>
</dbReference>
<dbReference type="GO" id="GO:0005524">
    <property type="term" value="F:ATP binding"/>
    <property type="evidence" value="ECO:0007669"/>
    <property type="project" value="UniProtKB-KW"/>
</dbReference>
<dbReference type="CDD" id="cd02166">
    <property type="entry name" value="NMNAT_Archaea"/>
    <property type="match status" value="1"/>
</dbReference>
<dbReference type="NCBIfam" id="NF002243">
    <property type="entry name" value="PRK01153.1"/>
    <property type="match status" value="1"/>
</dbReference>
<reference evidence="7 8" key="1">
    <citation type="journal article" date="2012" name="J. Bacteriol.">
        <title>Draft genome sequence of Methanobacterium formicicum DSM 3637, an archaebacterium isolated from the methane producer amoeba Pelomyxa palustris.</title>
        <authorList>
            <person name="Gutierrez G."/>
        </authorList>
    </citation>
    <scope>NUCLEOTIDE SEQUENCE [LARGE SCALE GENOMIC DNA]</scope>
    <source>
        <strain evidence="8">DSM 3637 / PP1</strain>
    </source>
</reference>
<dbReference type="EMBL" id="AMPO01000002">
    <property type="protein sequence ID" value="EKF86469.1"/>
    <property type="molecule type" value="Genomic_DNA"/>
</dbReference>
<evidence type="ECO:0000313" key="8">
    <source>
        <dbReference type="Proteomes" id="UP000007360"/>
    </source>
</evidence>
<dbReference type="OrthoDB" id="264480at2157"/>
<dbReference type="Proteomes" id="UP000007360">
    <property type="component" value="Unassembled WGS sequence"/>
</dbReference>
<dbReference type="PANTHER" id="PTHR21342:SF0">
    <property type="entry name" value="BIFUNCTIONAL NMN ADENYLYLTRANSFERASE_NUDIX HYDROLASE"/>
    <property type="match status" value="1"/>
</dbReference>
<dbReference type="GO" id="GO:0005737">
    <property type="term" value="C:cytoplasm"/>
    <property type="evidence" value="ECO:0007669"/>
    <property type="project" value="UniProtKB-SubCell"/>
</dbReference>
<dbReference type="RefSeq" id="WP_004029853.1">
    <property type="nucleotide sequence ID" value="NZ_AMPO01000002.1"/>
</dbReference>
<keyword evidence="3 4" id="KW-0548">Nucleotidyltransferase</keyword>
<dbReference type="UniPathway" id="UPA00253">
    <property type="reaction ID" value="UER00600"/>
</dbReference>
<evidence type="ECO:0000256" key="5">
    <source>
        <dbReference type="NCBIfam" id="TIGR01527"/>
    </source>
</evidence>
<comment type="catalytic activity">
    <reaction evidence="4">
        <text>beta-nicotinamide D-ribonucleotide + ATP + H(+) = diphosphate + NAD(+)</text>
        <dbReference type="Rhea" id="RHEA:21360"/>
        <dbReference type="ChEBI" id="CHEBI:14649"/>
        <dbReference type="ChEBI" id="CHEBI:15378"/>
        <dbReference type="ChEBI" id="CHEBI:30616"/>
        <dbReference type="ChEBI" id="CHEBI:33019"/>
        <dbReference type="ChEBI" id="CHEBI:57540"/>
        <dbReference type="EC" id="2.7.7.1"/>
    </reaction>
</comment>
<name>K2RDQ2_METFP</name>
<gene>
    <name evidence="7" type="ORF">A994_03263</name>
</gene>
<feature type="domain" description="Cytidyltransferase-like" evidence="6">
    <location>
        <begin position="4"/>
        <end position="135"/>
    </location>
</feature>
<dbReference type="GO" id="GO:0000309">
    <property type="term" value="F:nicotinamide-nucleotide adenylyltransferase activity"/>
    <property type="evidence" value="ECO:0007669"/>
    <property type="project" value="UniProtKB-UniRule"/>
</dbReference>
<organism evidence="7 8">
    <name type="scientific">Methanobacterium formicicum (strain DSM 3637 / PP1)</name>
    <dbReference type="NCBI Taxonomy" id="1204725"/>
    <lineage>
        <taxon>Archaea</taxon>
        <taxon>Methanobacteriati</taxon>
        <taxon>Methanobacteriota</taxon>
        <taxon>Methanomada group</taxon>
        <taxon>Methanobacteria</taxon>
        <taxon>Methanobacteriales</taxon>
        <taxon>Methanobacteriaceae</taxon>
        <taxon>Methanobacterium</taxon>
    </lineage>
</organism>
<dbReference type="InterPro" id="IPR006418">
    <property type="entry name" value="NMN_Atrans_arc"/>
</dbReference>
<evidence type="ECO:0000256" key="1">
    <source>
        <dbReference type="ARBA" id="ARBA00010124"/>
    </source>
</evidence>
<dbReference type="NCBIfam" id="TIGR00125">
    <property type="entry name" value="cyt_tran_rel"/>
    <property type="match status" value="1"/>
</dbReference>
<evidence type="ECO:0000256" key="2">
    <source>
        <dbReference type="ARBA" id="ARBA00022679"/>
    </source>
</evidence>
<dbReference type="NCBIfam" id="TIGR01527">
    <property type="entry name" value="arch_NMN_Atrans"/>
    <property type="match status" value="1"/>
</dbReference>
<dbReference type="AlphaFoldDB" id="K2RDQ2"/>
<proteinExistence type="inferred from homology"/>
<comment type="similarity">
    <text evidence="1 4">Belongs to the archaeal NMN adenylyltransferase family.</text>
</comment>
<keyword evidence="4" id="KW-0662">Pyridine nucleotide biosynthesis</keyword>
<dbReference type="InterPro" id="IPR004821">
    <property type="entry name" value="Cyt_trans-like"/>
</dbReference>
<dbReference type="Gene3D" id="3.40.50.620">
    <property type="entry name" value="HUPs"/>
    <property type="match status" value="1"/>
</dbReference>
<evidence type="ECO:0000313" key="7">
    <source>
        <dbReference type="EMBL" id="EKF86469.1"/>
    </source>
</evidence>
<protein>
    <recommendedName>
        <fullName evidence="4 5">Nicotinamide-nucleotide adenylyltransferase</fullName>
        <ecNumber evidence="4 5">2.7.7.1</ecNumber>
    </recommendedName>
    <alternativeName>
        <fullName evidence="4">NAD(+) diphosphorylase</fullName>
    </alternativeName>
    <alternativeName>
        <fullName evidence="4">NAD(+) pyrophosphorylase</fullName>
    </alternativeName>
    <alternativeName>
        <fullName evidence="4">NMN adenylyltransferase</fullName>
    </alternativeName>
</protein>
<comment type="caution">
    <text evidence="7">The sequence shown here is derived from an EMBL/GenBank/DDBJ whole genome shotgun (WGS) entry which is preliminary data.</text>
</comment>
<accession>K2RDQ2</accession>
<keyword evidence="4" id="KW-0067">ATP-binding</keyword>
<evidence type="ECO:0000256" key="3">
    <source>
        <dbReference type="ARBA" id="ARBA00022695"/>
    </source>
</evidence>
<keyword evidence="8" id="KW-1185">Reference proteome</keyword>
<evidence type="ECO:0000256" key="4">
    <source>
        <dbReference type="HAMAP-Rule" id="MF_00243"/>
    </source>
</evidence>
<sequence length="174" mass="19842">MRGLLVGRMQPVHRGHIQVIERILDEVEEVIIGIGSAQVSHSIKDPFTAGERVMMITKALAENNVDASRYYVIPVQDIECNSIWVAHMEMLTPPFEHVYSGNPLVQRLFTEKGYQVTEPPLFNRKSYSGTEVRRRMLSGDKWEELVPQSVIKAINEIDGISRIKQLARREVSEV</sequence>
<dbReference type="InterPro" id="IPR014729">
    <property type="entry name" value="Rossmann-like_a/b/a_fold"/>
</dbReference>
<dbReference type="GO" id="GO:0009435">
    <property type="term" value="P:NAD+ biosynthetic process"/>
    <property type="evidence" value="ECO:0007669"/>
    <property type="project" value="UniProtKB-UniRule"/>
</dbReference>
<dbReference type="PANTHER" id="PTHR21342">
    <property type="entry name" value="PHOSPHOPANTETHEINE ADENYLYLTRANSFERASE"/>
    <property type="match status" value="1"/>
</dbReference>
<dbReference type="PATRIC" id="fig|1204725.3.peg.656"/>
<keyword evidence="2 4" id="KW-0808">Transferase</keyword>
<keyword evidence="4" id="KW-0963">Cytoplasm</keyword>
<keyword evidence="4" id="KW-0547">Nucleotide-binding</keyword>
<dbReference type="SUPFAM" id="SSF52374">
    <property type="entry name" value="Nucleotidylyl transferase"/>
    <property type="match status" value="1"/>
</dbReference>
<dbReference type="EC" id="2.7.7.1" evidence="4 5"/>
<evidence type="ECO:0000259" key="6">
    <source>
        <dbReference type="Pfam" id="PF01467"/>
    </source>
</evidence>
<dbReference type="Pfam" id="PF01467">
    <property type="entry name" value="CTP_transf_like"/>
    <property type="match status" value="1"/>
</dbReference>
<keyword evidence="4" id="KW-0520">NAD</keyword>